<dbReference type="EMBL" id="JBEWSZ010000003">
    <property type="protein sequence ID" value="MET2831296.1"/>
    <property type="molecule type" value="Genomic_DNA"/>
</dbReference>
<protein>
    <submittedName>
        <fullName evidence="1">Uncharacterized protein</fullName>
    </submittedName>
</protein>
<evidence type="ECO:0000313" key="1">
    <source>
        <dbReference type="EMBL" id="MET2831296.1"/>
    </source>
</evidence>
<dbReference type="RefSeq" id="WP_354463398.1">
    <property type="nucleotide sequence ID" value="NZ_JBEWSZ010000003.1"/>
</dbReference>
<keyword evidence="2" id="KW-1185">Reference proteome</keyword>
<organism evidence="1 2">
    <name type="scientific">Mesorhizobium shangrilense</name>
    <dbReference type="NCBI Taxonomy" id="460060"/>
    <lineage>
        <taxon>Bacteria</taxon>
        <taxon>Pseudomonadati</taxon>
        <taxon>Pseudomonadota</taxon>
        <taxon>Alphaproteobacteria</taxon>
        <taxon>Hyphomicrobiales</taxon>
        <taxon>Phyllobacteriaceae</taxon>
        <taxon>Mesorhizobium</taxon>
    </lineage>
</organism>
<evidence type="ECO:0000313" key="2">
    <source>
        <dbReference type="Proteomes" id="UP001548832"/>
    </source>
</evidence>
<gene>
    <name evidence="1" type="ORF">ABVQ20_30530</name>
</gene>
<dbReference type="Proteomes" id="UP001548832">
    <property type="component" value="Unassembled WGS sequence"/>
</dbReference>
<reference evidence="1 2" key="1">
    <citation type="submission" date="2024-06" db="EMBL/GenBank/DDBJ databases">
        <authorList>
            <person name="Kim D.-U."/>
        </authorList>
    </citation>
    <scope>NUCLEOTIDE SEQUENCE [LARGE SCALE GENOMIC DNA]</scope>
    <source>
        <strain evidence="1 2">KACC15460</strain>
    </source>
</reference>
<sequence length="89" mass="9697">MELAGGFSAVAFFAQTALYEVVDFLGKLRSHLLRFSPEMSPKRRDRMPVNLVSISAADASRPSQRIRSTSAFKSVASTSLAAFTLSKIT</sequence>
<proteinExistence type="predicted"/>
<accession>A0ABV2DMI0</accession>
<name>A0ABV2DMI0_9HYPH</name>
<comment type="caution">
    <text evidence="1">The sequence shown here is derived from an EMBL/GenBank/DDBJ whole genome shotgun (WGS) entry which is preliminary data.</text>
</comment>